<evidence type="ECO:0000313" key="9">
    <source>
        <dbReference type="Proteomes" id="UP000242616"/>
    </source>
</evidence>
<feature type="domain" description="Citrate transporter-like" evidence="7">
    <location>
        <begin position="32"/>
        <end position="285"/>
    </location>
</feature>
<comment type="subcellular location">
    <subcellularLocation>
        <location evidence="1">Membrane</location>
        <topology evidence="1">Multi-pass membrane protein</topology>
    </subcellularLocation>
</comment>
<accession>A0ABX3IMZ0</accession>
<evidence type="ECO:0000313" key="8">
    <source>
        <dbReference type="EMBL" id="ONN27882.1"/>
    </source>
</evidence>
<feature type="transmembrane region" description="Helical" evidence="6">
    <location>
        <begin position="193"/>
        <end position="214"/>
    </location>
</feature>
<dbReference type="RefSeq" id="WP_077197815.1">
    <property type="nucleotide sequence ID" value="NZ_LBFC01000005.1"/>
</dbReference>
<gene>
    <name evidence="8" type="ORF">XJ44_01335</name>
</gene>
<evidence type="ECO:0000256" key="4">
    <source>
        <dbReference type="ARBA" id="ARBA00022989"/>
    </source>
</evidence>
<dbReference type="Pfam" id="PF03600">
    <property type="entry name" value="CitMHS"/>
    <property type="match status" value="1"/>
</dbReference>
<name>A0ABX3IMZ0_9BACT</name>
<evidence type="ECO:0000259" key="7">
    <source>
        <dbReference type="Pfam" id="PF03600"/>
    </source>
</evidence>
<reference evidence="8 9" key="1">
    <citation type="submission" date="2015-06" db="EMBL/GenBank/DDBJ databases">
        <title>Genome sequencing of Thermotogales isolates from hydrothermal vents.</title>
        <authorList>
            <person name="Haverkamp T.H."/>
            <person name="Kublanov I.V."/>
            <person name="Nesbo C.L."/>
        </authorList>
    </citation>
    <scope>NUCLEOTIDE SEQUENCE [LARGE SCALE GENOMIC DNA]</scope>
    <source>
        <strain evidence="9">ik275mar</strain>
    </source>
</reference>
<dbReference type="PANTHER" id="PTHR43568">
    <property type="entry name" value="P PROTEIN"/>
    <property type="match status" value="1"/>
</dbReference>
<protein>
    <recommendedName>
        <fullName evidence="7">Citrate transporter-like domain-containing protein</fullName>
    </recommendedName>
</protein>
<sequence>MNIKIFVSNLLDEWFFILTLSGLVVTSLWLKRFPMYNLADFKVLYVLFVFLVMVKGLEKSGFFHNVSLKLSQKRYLPQKLIFFAALLSMFVTNDVALFVVIPLTLSMKIERKELIVVLETITANVASSLTPFGNPQNIFIYYYYNLHPLEFVKTIAPFSGITLIVILLFSFVGKCRAKRSKALEIKKHSTKAYVYLISFLLFALSVLKILPIEIGGVPVLYAILYDRRSLMVDYLLLATFFAFFGFTDNLMHILKFELNGSLEVFFFSALGSQVVSNVPSALLFADFTKDWKALLWGVNVGGCGTLISSMANLITYRLYKMKYGRAKSFLLKFHFYGFVFFGIGVLVYIIHI</sequence>
<comment type="caution">
    <text evidence="8">The sequence shown here is derived from an EMBL/GenBank/DDBJ whole genome shotgun (WGS) entry which is preliminary data.</text>
</comment>
<keyword evidence="5 6" id="KW-0472">Membrane</keyword>
<evidence type="ECO:0000256" key="2">
    <source>
        <dbReference type="ARBA" id="ARBA00022448"/>
    </source>
</evidence>
<evidence type="ECO:0000256" key="3">
    <source>
        <dbReference type="ARBA" id="ARBA00022692"/>
    </source>
</evidence>
<keyword evidence="2" id="KW-0813">Transport</keyword>
<evidence type="ECO:0000256" key="1">
    <source>
        <dbReference type="ARBA" id="ARBA00004141"/>
    </source>
</evidence>
<dbReference type="EMBL" id="LBFC01000005">
    <property type="protein sequence ID" value="ONN27882.1"/>
    <property type="molecule type" value="Genomic_DNA"/>
</dbReference>
<evidence type="ECO:0000256" key="5">
    <source>
        <dbReference type="ARBA" id="ARBA00023136"/>
    </source>
</evidence>
<dbReference type="PANTHER" id="PTHR43568:SF1">
    <property type="entry name" value="P PROTEIN"/>
    <property type="match status" value="1"/>
</dbReference>
<feature type="transmembrane region" description="Helical" evidence="6">
    <location>
        <begin position="234"/>
        <end position="252"/>
    </location>
</feature>
<dbReference type="Proteomes" id="UP000242616">
    <property type="component" value="Unassembled WGS sequence"/>
</dbReference>
<feature type="transmembrane region" description="Helical" evidence="6">
    <location>
        <begin position="264"/>
        <end position="284"/>
    </location>
</feature>
<feature type="transmembrane region" description="Helical" evidence="6">
    <location>
        <begin position="80"/>
        <end position="103"/>
    </location>
</feature>
<feature type="transmembrane region" description="Helical" evidence="6">
    <location>
        <begin position="14"/>
        <end position="31"/>
    </location>
</feature>
<dbReference type="InterPro" id="IPR004680">
    <property type="entry name" value="Cit_transptr-like_dom"/>
</dbReference>
<feature type="transmembrane region" description="Helical" evidence="6">
    <location>
        <begin position="154"/>
        <end position="172"/>
    </location>
</feature>
<keyword evidence="9" id="KW-1185">Reference proteome</keyword>
<dbReference type="InterPro" id="IPR051475">
    <property type="entry name" value="Diverse_Ion_Transporter"/>
</dbReference>
<proteinExistence type="predicted"/>
<feature type="transmembrane region" description="Helical" evidence="6">
    <location>
        <begin position="296"/>
        <end position="319"/>
    </location>
</feature>
<keyword evidence="3 6" id="KW-0812">Transmembrane</keyword>
<keyword evidence="4 6" id="KW-1133">Transmembrane helix</keyword>
<feature type="transmembrane region" description="Helical" evidence="6">
    <location>
        <begin position="331"/>
        <end position="350"/>
    </location>
</feature>
<organism evidence="8 9">
    <name type="scientific">Thermosipho affectus</name>
    <dbReference type="NCBI Taxonomy" id="660294"/>
    <lineage>
        <taxon>Bacteria</taxon>
        <taxon>Thermotogati</taxon>
        <taxon>Thermotogota</taxon>
        <taxon>Thermotogae</taxon>
        <taxon>Thermotogales</taxon>
        <taxon>Fervidobacteriaceae</taxon>
        <taxon>Thermosipho</taxon>
    </lineage>
</organism>
<feature type="transmembrane region" description="Helical" evidence="6">
    <location>
        <begin position="43"/>
        <end position="60"/>
    </location>
</feature>
<evidence type="ECO:0000256" key="6">
    <source>
        <dbReference type="SAM" id="Phobius"/>
    </source>
</evidence>